<dbReference type="CDD" id="cd09168">
    <property type="entry name" value="PLDc_PaPPK1_C2_like"/>
    <property type="match status" value="1"/>
</dbReference>
<feature type="domain" description="Polyphosphate kinase C-terminal" evidence="12">
    <location>
        <begin position="353"/>
        <end position="515"/>
    </location>
</feature>
<keyword evidence="1 6" id="KW-0597">Phosphoprotein</keyword>
<dbReference type="InterPro" id="IPR025200">
    <property type="entry name" value="PPK_C_dom2"/>
</dbReference>
<name>A0ABU2WCZ9_9GAMM</name>
<dbReference type="InterPro" id="IPR036832">
    <property type="entry name" value="PPK_N_dom_sf"/>
</dbReference>
<evidence type="ECO:0000256" key="6">
    <source>
        <dbReference type="HAMAP-Rule" id="MF_00347"/>
    </source>
</evidence>
<dbReference type="EMBL" id="JAVRIC010000001">
    <property type="protein sequence ID" value="MDT0495756.1"/>
    <property type="molecule type" value="Genomic_DNA"/>
</dbReference>
<evidence type="ECO:0000259" key="10">
    <source>
        <dbReference type="Pfam" id="PF13089"/>
    </source>
</evidence>
<evidence type="ECO:0000256" key="4">
    <source>
        <dbReference type="ARBA" id="ARBA00022777"/>
    </source>
</evidence>
<dbReference type="InterPro" id="IPR025198">
    <property type="entry name" value="PPK_N_dom"/>
</dbReference>
<dbReference type="NCBIfam" id="NF003918">
    <property type="entry name" value="PRK05443.1-2"/>
    <property type="match status" value="1"/>
</dbReference>
<feature type="domain" description="Polyphosphate kinase middle" evidence="9">
    <location>
        <begin position="144"/>
        <end position="327"/>
    </location>
</feature>
<evidence type="ECO:0000313" key="13">
    <source>
        <dbReference type="EMBL" id="MDT0495756.1"/>
    </source>
</evidence>
<dbReference type="Pfam" id="PF13090">
    <property type="entry name" value="PP_kinase_C"/>
    <property type="match status" value="1"/>
</dbReference>
<comment type="similarity">
    <text evidence="6 7">Belongs to the polyphosphate kinase 1 (PPK1) family.</text>
</comment>
<comment type="function">
    <text evidence="6 7">Catalyzes the reversible transfer of the terminal phosphate of ATP to form a long-chain polyphosphate (polyP).</text>
</comment>
<dbReference type="Gene3D" id="3.30.1840.10">
    <property type="entry name" value="Polyphosphate kinase middle domain"/>
    <property type="match status" value="1"/>
</dbReference>
<dbReference type="GO" id="GO:0008976">
    <property type="term" value="F:polyphosphate kinase activity"/>
    <property type="evidence" value="ECO:0007669"/>
    <property type="project" value="UniProtKB-EC"/>
</dbReference>
<evidence type="ECO:0000256" key="2">
    <source>
        <dbReference type="ARBA" id="ARBA00022679"/>
    </source>
</evidence>
<dbReference type="Pfam" id="PF13089">
    <property type="entry name" value="PP_kinase_N"/>
    <property type="match status" value="1"/>
</dbReference>
<evidence type="ECO:0000256" key="5">
    <source>
        <dbReference type="ARBA" id="ARBA00022840"/>
    </source>
</evidence>
<dbReference type="PANTHER" id="PTHR30218:SF0">
    <property type="entry name" value="POLYPHOSPHATE KINASE"/>
    <property type="match status" value="1"/>
</dbReference>
<comment type="caution">
    <text evidence="13">The sequence shown here is derived from an EMBL/GenBank/DDBJ whole genome shotgun (WGS) entry which is preliminary data.</text>
</comment>
<evidence type="ECO:0000259" key="11">
    <source>
        <dbReference type="Pfam" id="PF13090"/>
    </source>
</evidence>
<dbReference type="Gene3D" id="1.20.58.310">
    <property type="entry name" value="Polyphosphate kinase N-terminal domain"/>
    <property type="match status" value="1"/>
</dbReference>
<keyword evidence="5 6" id="KW-0067">ATP-binding</keyword>
<sequence length="703" mass="80101">MSNMDAPSIAARQAEPVSDSAEPLNPELFINRELSLLEFNQRVLEQAKDERLPLLERLKFLCISSSNLDEFFEIRVAGLQKVVELGQNQRGADGLSSIDLLRDISQRAHALVDEQYRVFNEVLVPALDEEHIRFLRRSSWTPQQDAWLRQFFHDELLPVLSPLGLDPAHPFPRILNKSLNFIVSLHGKDAFGRNSGFAIVQAPRALPRIIQVPNEIKGTGPHDFVFLSSVIHAYVDDLFPGMEATGCYQFRITRNSDLLVDVEEAEDLLEVLEGELSQRQWGDSVRLEVAHNCPDHLWQYLMQTVQLDPADVYQVNGPVNLNRLMALPDLVDRPDLKFQPFVPRVPRQLQREDIFSAVRDADVLLHHPFDSFVPVVEFLRQAARDPNVLAIKQTLYRTGTKSPIVDALMEAAKAGKEVTVVVELRARFDEADNIDLAEKLQDVGAHVVYGIVGYKTHAKMILVVRREEEGLRHYAHLGTGNYHPRTARLYTDYGLFTYNQKICKDVHNVFLQLTSLGKVNKMERLLQSPFTLFKGMVERIDREIEHVAAGHPGRIIAKMNSLVEPELIRKLYRASQAGVEIDLIVRGMCSLRPGIAGVSDRIRVRSVVGRFLEHHRVFHFENAGKPEVWISSADWMERNLYRRVEIATPILDDKLRQRLITHLQAYLADTAQSWHLQPDGGYHRADHVQDVAVQQRLLDGDLV</sequence>
<dbReference type="Pfam" id="PF17941">
    <property type="entry name" value="PP_kinase_C_1"/>
    <property type="match status" value="1"/>
</dbReference>
<keyword evidence="2 6" id="KW-0808">Transferase</keyword>
<evidence type="ECO:0000259" key="9">
    <source>
        <dbReference type="Pfam" id="PF02503"/>
    </source>
</evidence>
<organism evidence="13 14">
    <name type="scientific">Banduia mediterranea</name>
    <dbReference type="NCBI Taxonomy" id="3075609"/>
    <lineage>
        <taxon>Bacteria</taxon>
        <taxon>Pseudomonadati</taxon>
        <taxon>Pseudomonadota</taxon>
        <taxon>Gammaproteobacteria</taxon>
        <taxon>Nevskiales</taxon>
        <taxon>Algiphilaceae</taxon>
        <taxon>Banduia</taxon>
    </lineage>
</organism>
<comment type="catalytic activity">
    <reaction evidence="6 7">
        <text>[phosphate](n) + ATP = [phosphate](n+1) + ADP</text>
        <dbReference type="Rhea" id="RHEA:19573"/>
        <dbReference type="Rhea" id="RHEA-COMP:9859"/>
        <dbReference type="Rhea" id="RHEA-COMP:14280"/>
        <dbReference type="ChEBI" id="CHEBI:16838"/>
        <dbReference type="ChEBI" id="CHEBI:30616"/>
        <dbReference type="ChEBI" id="CHEBI:456216"/>
        <dbReference type="EC" id="2.7.4.1"/>
    </reaction>
</comment>
<dbReference type="NCBIfam" id="NF003921">
    <property type="entry name" value="PRK05443.2-2"/>
    <property type="match status" value="1"/>
</dbReference>
<dbReference type="InterPro" id="IPR041108">
    <property type="entry name" value="PP_kinase_C_1"/>
</dbReference>
<feature type="active site" description="Phosphohistidine intermediate" evidence="6">
    <location>
        <position position="457"/>
    </location>
</feature>
<feature type="binding site" evidence="6">
    <location>
        <position position="614"/>
    </location>
    <ligand>
        <name>ATP</name>
        <dbReference type="ChEBI" id="CHEBI:30616"/>
    </ligand>
</feature>
<feature type="binding site" evidence="6">
    <location>
        <position position="427"/>
    </location>
    <ligand>
        <name>Mg(2+)</name>
        <dbReference type="ChEBI" id="CHEBI:18420"/>
    </ligand>
</feature>
<feature type="region of interest" description="Disordered" evidence="8">
    <location>
        <begin position="1"/>
        <end position="21"/>
    </location>
</feature>
<dbReference type="PANTHER" id="PTHR30218">
    <property type="entry name" value="POLYPHOSPHATE KINASE"/>
    <property type="match status" value="1"/>
</dbReference>
<feature type="binding site" evidence="6">
    <location>
        <position position="397"/>
    </location>
    <ligand>
        <name>Mg(2+)</name>
        <dbReference type="ChEBI" id="CHEBI:18420"/>
    </ligand>
</feature>
<gene>
    <name evidence="13" type="primary">ppk1</name>
    <name evidence="6" type="synonym">ppk</name>
    <name evidence="13" type="ORF">RM530_00030</name>
</gene>
<reference evidence="13 14" key="1">
    <citation type="submission" date="2023-09" db="EMBL/GenBank/DDBJ databases">
        <authorList>
            <person name="Rey-Velasco X."/>
        </authorList>
    </citation>
    <scope>NUCLEOTIDE SEQUENCE [LARGE SCALE GENOMIC DNA]</scope>
    <source>
        <strain evidence="13 14">W345</strain>
    </source>
</reference>
<dbReference type="InterPro" id="IPR003414">
    <property type="entry name" value="PP_kinase"/>
</dbReference>
<dbReference type="NCBIfam" id="NF003917">
    <property type="entry name" value="PRK05443.1-1"/>
    <property type="match status" value="1"/>
</dbReference>
<evidence type="ECO:0000313" key="14">
    <source>
        <dbReference type="Proteomes" id="UP001254608"/>
    </source>
</evidence>
<evidence type="ECO:0000256" key="1">
    <source>
        <dbReference type="ARBA" id="ARBA00022553"/>
    </source>
</evidence>
<dbReference type="InterPro" id="IPR024953">
    <property type="entry name" value="PP_kinase_middle"/>
</dbReference>
<dbReference type="Proteomes" id="UP001254608">
    <property type="component" value="Unassembled WGS sequence"/>
</dbReference>
<feature type="binding site" evidence="6">
    <location>
        <position position="67"/>
    </location>
    <ligand>
        <name>ATP</name>
        <dbReference type="ChEBI" id="CHEBI:30616"/>
    </ligand>
</feature>
<comment type="cofactor">
    <cofactor evidence="6">
        <name>Mg(2+)</name>
        <dbReference type="ChEBI" id="CHEBI:18420"/>
    </cofactor>
</comment>
<dbReference type="SUPFAM" id="SSF56024">
    <property type="entry name" value="Phospholipase D/nuclease"/>
    <property type="match status" value="2"/>
</dbReference>
<proteinExistence type="inferred from homology"/>
<protein>
    <recommendedName>
        <fullName evidence="6 7">Polyphosphate kinase</fullName>
        <ecNumber evidence="6 7">2.7.4.1</ecNumber>
    </recommendedName>
    <alternativeName>
        <fullName evidence="6">ATP-polyphosphate phosphotransferase</fullName>
    </alternativeName>
    <alternativeName>
        <fullName evidence="6">Polyphosphoric acid kinase</fullName>
    </alternativeName>
</protein>
<dbReference type="CDD" id="cd09165">
    <property type="entry name" value="PLDc_PaPPK1_C1_like"/>
    <property type="match status" value="1"/>
</dbReference>
<keyword evidence="14" id="KW-1185">Reference proteome</keyword>
<dbReference type="HAMAP" id="MF_00347">
    <property type="entry name" value="Polyphosphate_kinase"/>
    <property type="match status" value="1"/>
</dbReference>
<evidence type="ECO:0000259" key="12">
    <source>
        <dbReference type="Pfam" id="PF17941"/>
    </source>
</evidence>
<dbReference type="PIRSF" id="PIRSF015589">
    <property type="entry name" value="PP_kinase"/>
    <property type="match status" value="1"/>
</dbReference>
<dbReference type="Pfam" id="PF02503">
    <property type="entry name" value="PP_kinase"/>
    <property type="match status" value="1"/>
</dbReference>
<feature type="binding site" evidence="6">
    <location>
        <position position="490"/>
    </location>
    <ligand>
        <name>ATP</name>
        <dbReference type="ChEBI" id="CHEBI:30616"/>
    </ligand>
</feature>
<keyword evidence="3 6" id="KW-0547">Nucleotide-binding</keyword>
<comment type="PTM">
    <text evidence="6 7">An intermediate of this reaction is the autophosphorylated ppk in which a phosphate is covalently linked to a histidine residue through a N-P bond.</text>
</comment>
<feature type="domain" description="Polyphosphate kinase C-terminal" evidence="11">
    <location>
        <begin position="525"/>
        <end position="687"/>
    </location>
</feature>
<evidence type="ECO:0000256" key="8">
    <source>
        <dbReference type="SAM" id="MobiDB-lite"/>
    </source>
</evidence>
<dbReference type="SUPFAM" id="SSF143724">
    <property type="entry name" value="PHP14-like"/>
    <property type="match status" value="1"/>
</dbReference>
<evidence type="ECO:0000256" key="3">
    <source>
        <dbReference type="ARBA" id="ARBA00022741"/>
    </source>
</evidence>
<dbReference type="InterPro" id="IPR036830">
    <property type="entry name" value="PP_kinase_middle_dom_sf"/>
</dbReference>
<feature type="binding site" evidence="6">
    <location>
        <position position="586"/>
    </location>
    <ligand>
        <name>ATP</name>
        <dbReference type="ChEBI" id="CHEBI:30616"/>
    </ligand>
</feature>
<dbReference type="EC" id="2.7.4.1" evidence="6 7"/>
<dbReference type="Gene3D" id="3.30.870.10">
    <property type="entry name" value="Endonuclease Chain A"/>
    <property type="match status" value="2"/>
</dbReference>
<dbReference type="RefSeq" id="WP_311363151.1">
    <property type="nucleotide sequence ID" value="NZ_JAVRIC010000001.1"/>
</dbReference>
<evidence type="ECO:0000256" key="7">
    <source>
        <dbReference type="RuleBase" id="RU003800"/>
    </source>
</evidence>
<accession>A0ABU2WCZ9</accession>
<dbReference type="SUPFAM" id="SSF140356">
    <property type="entry name" value="PPK N-terminal domain-like"/>
    <property type="match status" value="1"/>
</dbReference>
<keyword evidence="6" id="KW-0460">Magnesium</keyword>
<keyword evidence="4 6" id="KW-0418">Kinase</keyword>
<feature type="domain" description="Polyphosphate kinase N-terminal" evidence="10">
    <location>
        <begin position="29"/>
        <end position="134"/>
    </location>
</feature>
<keyword evidence="6" id="KW-0479">Metal-binding</keyword>
<dbReference type="NCBIfam" id="TIGR03705">
    <property type="entry name" value="poly_P_kin"/>
    <property type="match status" value="1"/>
</dbReference>